<dbReference type="InterPro" id="IPR015813">
    <property type="entry name" value="Pyrv/PenolPyrv_kinase-like_dom"/>
</dbReference>
<keyword evidence="11" id="KW-0067">ATP-binding</keyword>
<dbReference type="Pfam" id="PF00391">
    <property type="entry name" value="PEP-utilizers"/>
    <property type="match status" value="1"/>
</dbReference>
<dbReference type="RefSeq" id="WP_200989861.1">
    <property type="nucleotide sequence ID" value="NZ_CP063311.1"/>
</dbReference>
<organism evidence="19 20">
    <name type="scientific">Anabaenopsis elenkinii CCIBt3563</name>
    <dbReference type="NCBI Taxonomy" id="2779889"/>
    <lineage>
        <taxon>Bacteria</taxon>
        <taxon>Bacillati</taxon>
        <taxon>Cyanobacteriota</taxon>
        <taxon>Cyanophyceae</taxon>
        <taxon>Nostocales</taxon>
        <taxon>Nodulariaceae</taxon>
        <taxon>Anabaenopsis</taxon>
    </lineage>
</organism>
<evidence type="ECO:0000256" key="7">
    <source>
        <dbReference type="ARBA" id="ARBA00022679"/>
    </source>
</evidence>
<dbReference type="EC" id="2.7.9.2" evidence="5"/>
<dbReference type="SUPFAM" id="SSF51621">
    <property type="entry name" value="Phosphoenolpyruvate/pyruvate domain"/>
    <property type="match status" value="1"/>
</dbReference>
<feature type="region of interest" description="Disordered" evidence="15">
    <location>
        <begin position="485"/>
        <end position="507"/>
    </location>
</feature>
<evidence type="ECO:0000259" key="16">
    <source>
        <dbReference type="Pfam" id="PF00391"/>
    </source>
</evidence>
<keyword evidence="20" id="KW-1185">Reference proteome</keyword>
<accession>A0A7S6RGD0</accession>
<evidence type="ECO:0000256" key="3">
    <source>
        <dbReference type="ARBA" id="ARBA00004742"/>
    </source>
</evidence>
<evidence type="ECO:0000259" key="18">
    <source>
        <dbReference type="Pfam" id="PF02896"/>
    </source>
</evidence>
<comment type="catalytic activity">
    <reaction evidence="14">
        <text>pyruvate + ATP + H2O = phosphoenolpyruvate + AMP + phosphate + 2 H(+)</text>
        <dbReference type="Rhea" id="RHEA:11364"/>
        <dbReference type="ChEBI" id="CHEBI:15361"/>
        <dbReference type="ChEBI" id="CHEBI:15377"/>
        <dbReference type="ChEBI" id="CHEBI:15378"/>
        <dbReference type="ChEBI" id="CHEBI:30616"/>
        <dbReference type="ChEBI" id="CHEBI:43474"/>
        <dbReference type="ChEBI" id="CHEBI:58702"/>
        <dbReference type="ChEBI" id="CHEBI:456215"/>
        <dbReference type="EC" id="2.7.9.2"/>
    </reaction>
</comment>
<dbReference type="UniPathway" id="UPA00138"/>
<dbReference type="GO" id="GO:0006094">
    <property type="term" value="P:gluconeogenesis"/>
    <property type="evidence" value="ECO:0007669"/>
    <property type="project" value="UniProtKB-UniPathway"/>
</dbReference>
<comment type="pathway">
    <text evidence="3">Carbohydrate biosynthesis; gluconeogenesis.</text>
</comment>
<proteinExistence type="inferred from homology"/>
<name>A0A7S6RGD0_9CYAN</name>
<feature type="domain" description="PEP-utilising enzyme C-terminal" evidence="18">
    <location>
        <begin position="525"/>
        <end position="813"/>
    </location>
</feature>
<evidence type="ECO:0000256" key="14">
    <source>
        <dbReference type="ARBA" id="ARBA00047700"/>
    </source>
</evidence>
<comment type="function">
    <text evidence="2">Catalyzes the phosphorylation of pyruvate to phosphoenolpyruvate.</text>
</comment>
<keyword evidence="8" id="KW-0479">Metal-binding</keyword>
<evidence type="ECO:0000256" key="2">
    <source>
        <dbReference type="ARBA" id="ARBA00002988"/>
    </source>
</evidence>
<dbReference type="InterPro" id="IPR008279">
    <property type="entry name" value="PEP-util_enz_mobile_dom"/>
</dbReference>
<keyword evidence="7" id="KW-0808">Transferase</keyword>
<keyword evidence="12" id="KW-0460">Magnesium</keyword>
<evidence type="ECO:0000256" key="8">
    <source>
        <dbReference type="ARBA" id="ARBA00022723"/>
    </source>
</evidence>
<evidence type="ECO:0000256" key="6">
    <source>
        <dbReference type="ARBA" id="ARBA00021623"/>
    </source>
</evidence>
<gene>
    <name evidence="19" type="ORF">IM676_08965</name>
</gene>
<evidence type="ECO:0000256" key="12">
    <source>
        <dbReference type="ARBA" id="ARBA00022842"/>
    </source>
</evidence>
<feature type="compositionally biased region" description="Polar residues" evidence="15">
    <location>
        <begin position="486"/>
        <end position="505"/>
    </location>
</feature>
<dbReference type="InterPro" id="IPR002192">
    <property type="entry name" value="PPDK_AMP/ATP-bd"/>
</dbReference>
<dbReference type="InterPro" id="IPR000121">
    <property type="entry name" value="PEP_util_C"/>
</dbReference>
<dbReference type="SUPFAM" id="SSF52009">
    <property type="entry name" value="Phosphohistidine domain"/>
    <property type="match status" value="1"/>
</dbReference>
<dbReference type="InterPro" id="IPR006319">
    <property type="entry name" value="PEP_synth"/>
</dbReference>
<reference evidence="20" key="1">
    <citation type="submission" date="2020-10" db="EMBL/GenBank/DDBJ databases">
        <title>Genome-based taxonomic classification of the species Anabaenopsis elenkinii.</title>
        <authorList>
            <person name="Delbaje E."/>
            <person name="Andreote A.P.D."/>
            <person name="Pellegrinetti T.A."/>
            <person name="Cruz R.B."/>
            <person name="Branco L.H.Z."/>
            <person name="Fiore M.F."/>
        </authorList>
    </citation>
    <scope>NUCLEOTIDE SEQUENCE [LARGE SCALE GENOMIC DNA]</scope>
    <source>
        <strain evidence="20">CCIBt3563</strain>
    </source>
</reference>
<dbReference type="Gene3D" id="3.20.20.60">
    <property type="entry name" value="Phosphoenolpyruvate-binding domains"/>
    <property type="match status" value="1"/>
</dbReference>
<dbReference type="Pfam" id="PF02896">
    <property type="entry name" value="PEP-utilizers_C"/>
    <property type="match status" value="1"/>
</dbReference>
<dbReference type="GO" id="GO:0005524">
    <property type="term" value="F:ATP binding"/>
    <property type="evidence" value="ECO:0007669"/>
    <property type="project" value="UniProtKB-KW"/>
</dbReference>
<evidence type="ECO:0000256" key="5">
    <source>
        <dbReference type="ARBA" id="ARBA00011996"/>
    </source>
</evidence>
<evidence type="ECO:0000313" key="20">
    <source>
        <dbReference type="Proteomes" id="UP000593846"/>
    </source>
</evidence>
<dbReference type="EMBL" id="CP063311">
    <property type="protein sequence ID" value="QOV24341.1"/>
    <property type="molecule type" value="Genomic_DNA"/>
</dbReference>
<evidence type="ECO:0000256" key="13">
    <source>
        <dbReference type="ARBA" id="ARBA00033470"/>
    </source>
</evidence>
<comment type="similarity">
    <text evidence="4">Belongs to the PEP-utilizing enzyme family.</text>
</comment>
<keyword evidence="9" id="KW-0547">Nucleotide-binding</keyword>
<sequence length="835" mass="92731">MDKLYWLNQIKLQDRPHVGDKAFNLGKIMRRGYPVMPGFVVSAEVLREFLATLNSKSALVADLAHSSLHLDVANWRQLQVLSGRLRQEIMTGTVPPQWVNEIFRQSREWQTAYLIFRPSLAISDMVHPVNTSGVLDAIFCPWDENKIATALKLTWSQLFRARSLLYWQRVGVNLQTINLAVLVQPLENAVASGLIYARSMDNPRKVSGWRIEATQGLGIAISQGDVLPDVYHIQPETGTVLQRHLGKKMLAYGFSRQYEPNSLDDTATVDSSRLLFTADNTDIVTYILSEQQQKQFALSEEYLQEVITLGNQLVNEIGRDFTIKWTISETSPKPHLYLTQVSYPKSNKIPQVGSPHSPMATPRKLSAEVCYATPAIIKGVAASGGRVTGTATVITDTNNKPRQIHKAVILVLPSITLDWLPLLQEVAAIITEEGGLTSHGAILARELGIPAVVHAVNATVLIENGDQLLVDGDRAEIYRLREEKNGSTSLTDHSKESQQLNSPTISPMAKGKSLSPHHLVTPDLPMISTQLLVNLSQPRLIDLVQSLPVDGVGLLRSELMLLNILEGQHPQDWLFCGREAELLEKWTEQIIRFARAFAPRPVFYRSLDWPYTMGKPHHLWSPRDGAPLSATGNRGTFSYLCHPAVFELELTAVAAVQKAGYTNINLLLPFVRSVAEFSFCRDKVEQAGLTQVPQFQLWMMAEVPSVLFLLPEYVKAGVGGISIGTNDLTQLLLGVDREQGDMNRVFNELHPAVMSAIAQLIQMAQTAGIPCSICGQAPAIYPEMINQLIQWGITSISVEPEAVDRTYRAIARAEQSLILAAARNQTHGRPNRYQT</sequence>
<evidence type="ECO:0000313" key="19">
    <source>
        <dbReference type="EMBL" id="QOV24341.1"/>
    </source>
</evidence>
<dbReference type="SUPFAM" id="SSF56059">
    <property type="entry name" value="Glutathione synthetase ATP-binding domain-like"/>
    <property type="match status" value="1"/>
</dbReference>
<evidence type="ECO:0000256" key="9">
    <source>
        <dbReference type="ARBA" id="ARBA00022741"/>
    </source>
</evidence>
<dbReference type="Gene3D" id="3.30.1490.20">
    <property type="entry name" value="ATP-grasp fold, A domain"/>
    <property type="match status" value="1"/>
</dbReference>
<keyword evidence="10" id="KW-0418">Kinase</keyword>
<dbReference type="InterPro" id="IPR036637">
    <property type="entry name" value="Phosphohistidine_dom_sf"/>
</dbReference>
<comment type="cofactor">
    <cofactor evidence="1">
        <name>Mg(2+)</name>
        <dbReference type="ChEBI" id="CHEBI:18420"/>
    </cofactor>
</comment>
<evidence type="ECO:0000256" key="1">
    <source>
        <dbReference type="ARBA" id="ARBA00001946"/>
    </source>
</evidence>
<dbReference type="InterPro" id="IPR013815">
    <property type="entry name" value="ATP_grasp_subdomain_1"/>
</dbReference>
<dbReference type="KEGG" id="aee:IM676_08965"/>
<protein>
    <recommendedName>
        <fullName evidence="6">Phosphoenolpyruvate synthase</fullName>
        <ecNumber evidence="5">2.7.9.2</ecNumber>
    </recommendedName>
    <alternativeName>
        <fullName evidence="13">Pyruvate, water dikinase</fullName>
    </alternativeName>
</protein>
<dbReference type="Gene3D" id="3.50.30.10">
    <property type="entry name" value="Phosphohistidine domain"/>
    <property type="match status" value="1"/>
</dbReference>
<dbReference type="InterPro" id="IPR040442">
    <property type="entry name" value="Pyrv_kinase-like_dom_sf"/>
</dbReference>
<dbReference type="PANTHER" id="PTHR43030:SF1">
    <property type="entry name" value="PHOSPHOENOLPYRUVATE SYNTHASE"/>
    <property type="match status" value="1"/>
</dbReference>
<keyword evidence="19" id="KW-0670">Pyruvate</keyword>
<dbReference type="PANTHER" id="PTHR43030">
    <property type="entry name" value="PHOSPHOENOLPYRUVATE SYNTHASE"/>
    <property type="match status" value="1"/>
</dbReference>
<evidence type="ECO:0000256" key="4">
    <source>
        <dbReference type="ARBA" id="ARBA00007837"/>
    </source>
</evidence>
<evidence type="ECO:0000256" key="15">
    <source>
        <dbReference type="SAM" id="MobiDB-lite"/>
    </source>
</evidence>
<feature type="domain" description="Pyruvate phosphate dikinase AMP/ATP-binding" evidence="17">
    <location>
        <begin position="17"/>
        <end position="341"/>
    </location>
</feature>
<dbReference type="AlphaFoldDB" id="A0A7S6RGD0"/>
<dbReference type="GO" id="GO:0008986">
    <property type="term" value="F:pyruvate, water dikinase activity"/>
    <property type="evidence" value="ECO:0007669"/>
    <property type="project" value="UniProtKB-EC"/>
</dbReference>
<evidence type="ECO:0000259" key="17">
    <source>
        <dbReference type="Pfam" id="PF01326"/>
    </source>
</evidence>
<feature type="domain" description="PEP-utilising enzyme mobile" evidence="16">
    <location>
        <begin position="406"/>
        <end position="474"/>
    </location>
</feature>
<dbReference type="Gene3D" id="3.30.470.20">
    <property type="entry name" value="ATP-grasp fold, B domain"/>
    <property type="match status" value="1"/>
</dbReference>
<dbReference type="Proteomes" id="UP000593846">
    <property type="component" value="Chromosome"/>
</dbReference>
<evidence type="ECO:0000256" key="11">
    <source>
        <dbReference type="ARBA" id="ARBA00022840"/>
    </source>
</evidence>
<dbReference type="Pfam" id="PF01326">
    <property type="entry name" value="PPDK_N"/>
    <property type="match status" value="1"/>
</dbReference>
<dbReference type="GO" id="GO:0046872">
    <property type="term" value="F:metal ion binding"/>
    <property type="evidence" value="ECO:0007669"/>
    <property type="project" value="UniProtKB-KW"/>
</dbReference>
<evidence type="ECO:0000256" key="10">
    <source>
        <dbReference type="ARBA" id="ARBA00022777"/>
    </source>
</evidence>